<name>A0A397TNT5_9GLOM</name>
<dbReference type="Proteomes" id="UP000266673">
    <property type="component" value="Unassembled WGS sequence"/>
</dbReference>
<protein>
    <recommendedName>
        <fullName evidence="3">Protein kinase domain-containing protein</fullName>
    </recommendedName>
</protein>
<dbReference type="Gene3D" id="3.30.200.20">
    <property type="entry name" value="Phosphorylase Kinase, domain 1"/>
    <property type="match status" value="1"/>
</dbReference>
<dbReference type="AlphaFoldDB" id="A0A397TNT5"/>
<accession>A0A397TNT5</accession>
<evidence type="ECO:0000313" key="2">
    <source>
        <dbReference type="Proteomes" id="UP000266673"/>
    </source>
</evidence>
<keyword evidence="2" id="KW-1185">Reference proteome</keyword>
<evidence type="ECO:0008006" key="3">
    <source>
        <dbReference type="Google" id="ProtNLM"/>
    </source>
</evidence>
<dbReference type="SUPFAM" id="SSF56112">
    <property type="entry name" value="Protein kinase-like (PK-like)"/>
    <property type="match status" value="1"/>
</dbReference>
<dbReference type="OrthoDB" id="10252171at2759"/>
<feature type="non-terminal residue" evidence="1">
    <location>
        <position position="1"/>
    </location>
</feature>
<comment type="caution">
    <text evidence="1">The sequence shown here is derived from an EMBL/GenBank/DDBJ whole genome shotgun (WGS) entry which is preliminary data.</text>
</comment>
<reference evidence="1 2" key="1">
    <citation type="submission" date="2018-06" db="EMBL/GenBank/DDBJ databases">
        <title>Comparative genomics reveals the genomic features of Rhizophagus irregularis, R. cerebriforme, R. diaphanum and Gigaspora rosea, and their symbiotic lifestyle signature.</title>
        <authorList>
            <person name="Morin E."/>
            <person name="San Clemente H."/>
            <person name="Chen E.C.H."/>
            <person name="De La Providencia I."/>
            <person name="Hainaut M."/>
            <person name="Kuo A."/>
            <person name="Kohler A."/>
            <person name="Murat C."/>
            <person name="Tang N."/>
            <person name="Roy S."/>
            <person name="Loubradou J."/>
            <person name="Henrissat B."/>
            <person name="Grigoriev I.V."/>
            <person name="Corradi N."/>
            <person name="Roux C."/>
            <person name="Martin F.M."/>
        </authorList>
    </citation>
    <scope>NUCLEOTIDE SEQUENCE [LARGE SCALE GENOMIC DNA]</scope>
    <source>
        <strain evidence="1 2">DAOM 194757</strain>
    </source>
</reference>
<gene>
    <name evidence="1" type="ORF">C2G38_2237104</name>
</gene>
<organism evidence="1 2">
    <name type="scientific">Gigaspora rosea</name>
    <dbReference type="NCBI Taxonomy" id="44941"/>
    <lineage>
        <taxon>Eukaryota</taxon>
        <taxon>Fungi</taxon>
        <taxon>Fungi incertae sedis</taxon>
        <taxon>Mucoromycota</taxon>
        <taxon>Glomeromycotina</taxon>
        <taxon>Glomeromycetes</taxon>
        <taxon>Diversisporales</taxon>
        <taxon>Gigasporaceae</taxon>
        <taxon>Gigaspora</taxon>
    </lineage>
</organism>
<evidence type="ECO:0000313" key="1">
    <source>
        <dbReference type="EMBL" id="RIA99860.1"/>
    </source>
</evidence>
<proteinExistence type="predicted"/>
<dbReference type="InterPro" id="IPR011009">
    <property type="entry name" value="Kinase-like_dom_sf"/>
</dbReference>
<sequence>IDYCIKEFQLRTTRYENAIEWIPFDKLSITDKIGEGGFGCVYSATWSDGIRIIEKADDHYYVRSREPSSVVALKTLSDSSLKEAS</sequence>
<dbReference type="EMBL" id="QKWP01006712">
    <property type="protein sequence ID" value="RIA99860.1"/>
    <property type="molecule type" value="Genomic_DNA"/>
</dbReference>